<reference evidence="2" key="1">
    <citation type="submission" date="2011-08" db="EMBL/GenBank/DDBJ databases">
        <authorList>
            <person name="Rombauts S."/>
        </authorList>
    </citation>
    <scope>NUCLEOTIDE SEQUENCE</scope>
    <source>
        <strain evidence="2">London</strain>
    </source>
</reference>
<dbReference type="HOGENOM" id="CLU_2576927_0_0_1"/>
<evidence type="ECO:0000313" key="2">
    <source>
        <dbReference type="Proteomes" id="UP000015104"/>
    </source>
</evidence>
<proteinExistence type="predicted"/>
<reference evidence="1" key="2">
    <citation type="submission" date="2015-06" db="UniProtKB">
        <authorList>
            <consortium name="EnsemblMetazoa"/>
        </authorList>
    </citation>
    <scope>IDENTIFICATION</scope>
</reference>
<protein>
    <submittedName>
        <fullName evidence="1">Uncharacterized protein</fullName>
    </submittedName>
</protein>
<accession>T1JR89</accession>
<dbReference type="Proteomes" id="UP000015104">
    <property type="component" value="Unassembled WGS sequence"/>
</dbReference>
<dbReference type="EMBL" id="CAEY01000446">
    <property type="status" value="NOT_ANNOTATED_CDS"/>
    <property type="molecule type" value="Genomic_DNA"/>
</dbReference>
<keyword evidence="2" id="KW-1185">Reference proteome</keyword>
<dbReference type="AlphaFoldDB" id="T1JR89"/>
<sequence>MTIATNDNRWGSPILGHFGQFKDIKESECRLVFQWNGRYRTESRFEVLLMSLAMYHFPRIKTNPLSSIWMSNATEIQCIDV</sequence>
<evidence type="ECO:0000313" key="1">
    <source>
        <dbReference type="EnsemblMetazoa" id="tetur01g06020.1"/>
    </source>
</evidence>
<organism evidence="1 2">
    <name type="scientific">Tetranychus urticae</name>
    <name type="common">Two-spotted spider mite</name>
    <dbReference type="NCBI Taxonomy" id="32264"/>
    <lineage>
        <taxon>Eukaryota</taxon>
        <taxon>Metazoa</taxon>
        <taxon>Ecdysozoa</taxon>
        <taxon>Arthropoda</taxon>
        <taxon>Chelicerata</taxon>
        <taxon>Arachnida</taxon>
        <taxon>Acari</taxon>
        <taxon>Acariformes</taxon>
        <taxon>Trombidiformes</taxon>
        <taxon>Prostigmata</taxon>
        <taxon>Eleutherengona</taxon>
        <taxon>Raphignathae</taxon>
        <taxon>Tetranychoidea</taxon>
        <taxon>Tetranychidae</taxon>
        <taxon>Tetranychus</taxon>
    </lineage>
</organism>
<dbReference type="EnsemblMetazoa" id="tetur01g06020.1">
    <property type="protein sequence ID" value="tetur01g06020.1"/>
    <property type="gene ID" value="tetur01g06020"/>
</dbReference>
<name>T1JR89_TETUR</name>